<dbReference type="EMBL" id="FVZE01000002">
    <property type="protein sequence ID" value="SLJ97202.1"/>
    <property type="molecule type" value="Genomic_DNA"/>
</dbReference>
<sequence>MGSEQLAFFLLLPLSLILATWKGGAPERYGALVIVAMAVIQRIAIVFVPSHFVSVDPAALVTDFVGLTGFGILAVQARRIWPIWAASLQLLSVSAHFARWADIGVPPFVYALMRGSPTFVALAALLVGTVLHMVRLKRHGADPSWQNWSRGSASYDRYPGRPSNRW</sequence>
<feature type="transmembrane region" description="Helical" evidence="1">
    <location>
        <begin position="6"/>
        <end position="24"/>
    </location>
</feature>
<organism evidence="2 3">
    <name type="scientific">Novosphingobium mathurense</name>
    <dbReference type="NCBI Taxonomy" id="428990"/>
    <lineage>
        <taxon>Bacteria</taxon>
        <taxon>Pseudomonadati</taxon>
        <taxon>Pseudomonadota</taxon>
        <taxon>Alphaproteobacteria</taxon>
        <taxon>Sphingomonadales</taxon>
        <taxon>Sphingomonadaceae</taxon>
        <taxon>Novosphingobium</taxon>
    </lineage>
</organism>
<gene>
    <name evidence="2" type="ORF">SAMN06295987_102804</name>
</gene>
<evidence type="ECO:0000256" key="1">
    <source>
        <dbReference type="SAM" id="Phobius"/>
    </source>
</evidence>
<dbReference type="STRING" id="428990.SAMN06295987_102804"/>
<reference evidence="3" key="1">
    <citation type="submission" date="2017-02" db="EMBL/GenBank/DDBJ databases">
        <authorList>
            <person name="Varghese N."/>
            <person name="Submissions S."/>
        </authorList>
    </citation>
    <scope>NUCLEOTIDE SEQUENCE [LARGE SCALE GENOMIC DNA]</scope>
    <source>
        <strain evidence="3">SM117</strain>
    </source>
</reference>
<protein>
    <submittedName>
        <fullName evidence="2">Uncharacterized protein</fullName>
    </submittedName>
</protein>
<accession>A0A1U6HN29</accession>
<keyword evidence="1" id="KW-0472">Membrane</keyword>
<evidence type="ECO:0000313" key="2">
    <source>
        <dbReference type="EMBL" id="SLJ97202.1"/>
    </source>
</evidence>
<feature type="transmembrane region" description="Helical" evidence="1">
    <location>
        <begin position="58"/>
        <end position="75"/>
    </location>
</feature>
<evidence type="ECO:0000313" key="3">
    <source>
        <dbReference type="Proteomes" id="UP000190989"/>
    </source>
</evidence>
<dbReference type="AlphaFoldDB" id="A0A1U6HN29"/>
<proteinExistence type="predicted"/>
<keyword evidence="1" id="KW-1133">Transmembrane helix</keyword>
<dbReference type="Proteomes" id="UP000190989">
    <property type="component" value="Unassembled WGS sequence"/>
</dbReference>
<feature type="transmembrane region" description="Helical" evidence="1">
    <location>
        <begin position="80"/>
        <end position="98"/>
    </location>
</feature>
<feature type="transmembrane region" description="Helical" evidence="1">
    <location>
        <begin position="118"/>
        <end position="136"/>
    </location>
</feature>
<keyword evidence="1" id="KW-0812">Transmembrane</keyword>
<name>A0A1U6HN29_9SPHN</name>
<keyword evidence="3" id="KW-1185">Reference proteome</keyword>
<feature type="transmembrane region" description="Helical" evidence="1">
    <location>
        <begin position="31"/>
        <end position="52"/>
    </location>
</feature>